<gene>
    <name evidence="12" type="ORF">GCM10011591_04530</name>
</gene>
<dbReference type="Proteomes" id="UP000612956">
    <property type="component" value="Unassembled WGS sequence"/>
</dbReference>
<dbReference type="InterPro" id="IPR012338">
    <property type="entry name" value="Beta-lactam/transpept-like"/>
</dbReference>
<dbReference type="GO" id="GO:0009252">
    <property type="term" value="P:peptidoglycan biosynthetic process"/>
    <property type="evidence" value="ECO:0007669"/>
    <property type="project" value="UniProtKB-KW"/>
</dbReference>
<protein>
    <submittedName>
        <fullName evidence="12">D-alanyl-D-alanine carboxypeptidase</fullName>
    </submittedName>
</protein>
<comment type="similarity">
    <text evidence="1 9">Belongs to the peptidase S11 family.</text>
</comment>
<dbReference type="GO" id="GO:0071555">
    <property type="term" value="P:cell wall organization"/>
    <property type="evidence" value="ECO:0007669"/>
    <property type="project" value="UniProtKB-KW"/>
</dbReference>
<evidence type="ECO:0000256" key="10">
    <source>
        <dbReference type="SAM" id="SignalP"/>
    </source>
</evidence>
<keyword evidence="3" id="KW-0378">Hydrolase</keyword>
<dbReference type="GO" id="GO:0006508">
    <property type="term" value="P:proteolysis"/>
    <property type="evidence" value="ECO:0007669"/>
    <property type="project" value="InterPro"/>
</dbReference>
<evidence type="ECO:0000313" key="13">
    <source>
        <dbReference type="Proteomes" id="UP000612956"/>
    </source>
</evidence>
<keyword evidence="13" id="KW-1185">Reference proteome</keyword>
<dbReference type="GO" id="GO:0008360">
    <property type="term" value="P:regulation of cell shape"/>
    <property type="evidence" value="ECO:0007669"/>
    <property type="project" value="UniProtKB-KW"/>
</dbReference>
<keyword evidence="4" id="KW-0133">Cell shape</keyword>
<evidence type="ECO:0000256" key="9">
    <source>
        <dbReference type="RuleBase" id="RU004016"/>
    </source>
</evidence>
<sequence length="302" mass="31138">MRTFAKVLHAVVAGVVLVGVGHGVTAAAPTGSADGILTPLIGPGPADVAAPGAALADGITGTVLWSRDANTPRPIASITKVMTAFVVITSGDLERPVTVPTAAIDYCVRNDGSTAGLRAGEVLPARELLYGLLLPSGCDAAYTLAESFGPGQDAFIGRMNDAARVMGLGGTNFTDPSGLPVPTDFSNSSTPNDVVTMGVRAMMLPLFREIVAARTHFVPDGPANAEHHWATTNELLTRYPGAIGIKTGSTDAAGYCLLFEAVRAGVPLIGVVLHDANSGEATRDAEKILNWVYDPLTRVIPG</sequence>
<reference evidence="12" key="1">
    <citation type="journal article" date="2014" name="Int. J. Syst. Evol. Microbiol.">
        <title>Complete genome sequence of Corynebacterium casei LMG S-19264T (=DSM 44701T), isolated from a smear-ripened cheese.</title>
        <authorList>
            <consortium name="US DOE Joint Genome Institute (JGI-PGF)"/>
            <person name="Walter F."/>
            <person name="Albersmeier A."/>
            <person name="Kalinowski J."/>
            <person name="Ruckert C."/>
        </authorList>
    </citation>
    <scope>NUCLEOTIDE SEQUENCE</scope>
    <source>
        <strain evidence="12">CGMCC 4.7278</strain>
    </source>
</reference>
<dbReference type="SUPFAM" id="SSF56601">
    <property type="entry name" value="beta-lactamase/transpeptidase-like"/>
    <property type="match status" value="1"/>
</dbReference>
<dbReference type="EMBL" id="BMMW01000001">
    <property type="protein sequence ID" value="GGK35988.1"/>
    <property type="molecule type" value="Genomic_DNA"/>
</dbReference>
<evidence type="ECO:0000313" key="12">
    <source>
        <dbReference type="EMBL" id="GGK35988.1"/>
    </source>
</evidence>
<evidence type="ECO:0000256" key="3">
    <source>
        <dbReference type="ARBA" id="ARBA00022801"/>
    </source>
</evidence>
<evidence type="ECO:0000256" key="4">
    <source>
        <dbReference type="ARBA" id="ARBA00022960"/>
    </source>
</evidence>
<feature type="active site" description="Proton acceptor" evidence="7">
    <location>
        <position position="80"/>
    </location>
</feature>
<evidence type="ECO:0000259" key="11">
    <source>
        <dbReference type="Pfam" id="PF00768"/>
    </source>
</evidence>
<keyword evidence="12" id="KW-0121">Carboxypeptidase</keyword>
<keyword evidence="5" id="KW-0573">Peptidoglycan synthesis</keyword>
<dbReference type="Gene3D" id="3.40.710.10">
    <property type="entry name" value="DD-peptidase/beta-lactamase superfamily"/>
    <property type="match status" value="1"/>
</dbReference>
<dbReference type="InterPro" id="IPR018044">
    <property type="entry name" value="Peptidase_S11"/>
</dbReference>
<feature type="binding site" evidence="8">
    <location>
        <position position="246"/>
    </location>
    <ligand>
        <name>substrate</name>
    </ligand>
</feature>
<keyword evidence="12" id="KW-0645">Protease</keyword>
<dbReference type="RefSeq" id="WP_229683659.1">
    <property type="nucleotide sequence ID" value="NZ_BMMW01000001.1"/>
</dbReference>
<comment type="caution">
    <text evidence="12">The sequence shown here is derived from an EMBL/GenBank/DDBJ whole genome shotgun (WGS) entry which is preliminary data.</text>
</comment>
<dbReference type="PRINTS" id="PR00725">
    <property type="entry name" value="DADACBPTASE1"/>
</dbReference>
<feature type="active site" description="Acyl-ester intermediate" evidence="7">
    <location>
        <position position="77"/>
    </location>
</feature>
<evidence type="ECO:0000256" key="1">
    <source>
        <dbReference type="ARBA" id="ARBA00007164"/>
    </source>
</evidence>
<keyword evidence="6" id="KW-0961">Cell wall biogenesis/degradation</keyword>
<dbReference type="AlphaFoldDB" id="A0A917Q912"/>
<accession>A0A917Q912</accession>
<evidence type="ECO:0000256" key="2">
    <source>
        <dbReference type="ARBA" id="ARBA00022729"/>
    </source>
</evidence>
<reference evidence="12" key="2">
    <citation type="submission" date="2020-09" db="EMBL/GenBank/DDBJ databases">
        <authorList>
            <person name="Sun Q."/>
            <person name="Zhou Y."/>
        </authorList>
    </citation>
    <scope>NUCLEOTIDE SEQUENCE</scope>
    <source>
        <strain evidence="12">CGMCC 4.7278</strain>
    </source>
</reference>
<dbReference type="PANTHER" id="PTHR21581:SF33">
    <property type="entry name" value="D-ALANYL-D-ALANINE CARBOXYPEPTIDASE DACB"/>
    <property type="match status" value="1"/>
</dbReference>
<evidence type="ECO:0000256" key="6">
    <source>
        <dbReference type="ARBA" id="ARBA00023316"/>
    </source>
</evidence>
<name>A0A917Q912_9NOCA</name>
<dbReference type="PANTHER" id="PTHR21581">
    <property type="entry name" value="D-ALANYL-D-ALANINE CARBOXYPEPTIDASE"/>
    <property type="match status" value="1"/>
</dbReference>
<organism evidence="12 13">
    <name type="scientific">Nocardia camponoti</name>
    <dbReference type="NCBI Taxonomy" id="1616106"/>
    <lineage>
        <taxon>Bacteria</taxon>
        <taxon>Bacillati</taxon>
        <taxon>Actinomycetota</taxon>
        <taxon>Actinomycetes</taxon>
        <taxon>Mycobacteriales</taxon>
        <taxon>Nocardiaceae</taxon>
        <taxon>Nocardia</taxon>
    </lineage>
</organism>
<feature type="active site" evidence="7">
    <location>
        <position position="136"/>
    </location>
</feature>
<proteinExistence type="inferred from homology"/>
<feature type="domain" description="Peptidase S11 D-alanyl-D-alanine carboxypeptidase A N-terminal" evidence="11">
    <location>
        <begin position="45"/>
        <end position="275"/>
    </location>
</feature>
<evidence type="ECO:0000256" key="7">
    <source>
        <dbReference type="PIRSR" id="PIRSR618044-1"/>
    </source>
</evidence>
<dbReference type="Pfam" id="PF00768">
    <property type="entry name" value="Peptidase_S11"/>
    <property type="match status" value="1"/>
</dbReference>
<dbReference type="GO" id="GO:0009002">
    <property type="term" value="F:serine-type D-Ala-D-Ala carboxypeptidase activity"/>
    <property type="evidence" value="ECO:0007669"/>
    <property type="project" value="InterPro"/>
</dbReference>
<keyword evidence="2 10" id="KW-0732">Signal</keyword>
<evidence type="ECO:0000256" key="5">
    <source>
        <dbReference type="ARBA" id="ARBA00022984"/>
    </source>
</evidence>
<feature type="chain" id="PRO_5038372431" evidence="10">
    <location>
        <begin position="28"/>
        <end position="302"/>
    </location>
</feature>
<evidence type="ECO:0000256" key="8">
    <source>
        <dbReference type="PIRSR" id="PIRSR618044-2"/>
    </source>
</evidence>
<feature type="signal peptide" evidence="10">
    <location>
        <begin position="1"/>
        <end position="27"/>
    </location>
</feature>
<dbReference type="InterPro" id="IPR001967">
    <property type="entry name" value="Peptidase_S11_N"/>
</dbReference>